<evidence type="ECO:0000313" key="1">
    <source>
        <dbReference type="EMBL" id="KKU15371.1"/>
    </source>
</evidence>
<organism evidence="1 2">
    <name type="scientific">Candidatus Jorgensenbacteria bacterium GW2011_GWA2_45_9</name>
    <dbReference type="NCBI Taxonomy" id="1618663"/>
    <lineage>
        <taxon>Bacteria</taxon>
        <taxon>Candidatus Joergenseniibacteriota</taxon>
    </lineage>
</organism>
<gene>
    <name evidence="1" type="ORF">UX22_C0009G0003</name>
</gene>
<dbReference type="PANTHER" id="PTHR15394">
    <property type="entry name" value="SERINE HYDROLASE RBBP9"/>
    <property type="match status" value="1"/>
</dbReference>
<comment type="caution">
    <text evidence="1">The sequence shown here is derived from an EMBL/GenBank/DDBJ whole genome shotgun (WGS) entry which is preliminary data.</text>
</comment>
<dbReference type="PANTHER" id="PTHR15394:SF3">
    <property type="entry name" value="SERINE HYDROLASE RBBP9"/>
    <property type="match status" value="1"/>
</dbReference>
<evidence type="ECO:0008006" key="3">
    <source>
        <dbReference type="Google" id="ProtNLM"/>
    </source>
</evidence>
<dbReference type="Pfam" id="PF06821">
    <property type="entry name" value="Ser_hydrolase"/>
    <property type="match status" value="1"/>
</dbReference>
<accession>A0A0G1N440</accession>
<name>A0A0G1N440_9BACT</name>
<sequence>MTRHSHCRDGSSILPRSTPSLNIKIQTFGIINVMQKRVFIVHGWDGYPEEGCFPWLKSELEKKGFTVFNPTMPEPLNPQIDAWVSFLKKQVGVPDENTILLGHSIGAQTILRYLESLHGNEKVGGAVFLAGWIHLTDEAYEDDGDVEIAKPWLETPLDWDKIKSRSGKFVGIFSDSDPLVPISDSEIFREKLGMIIVTEHNKGHFSGSDGIKELPSALEAILEVFQQK</sequence>
<evidence type="ECO:0000313" key="2">
    <source>
        <dbReference type="Proteomes" id="UP000034727"/>
    </source>
</evidence>
<dbReference type="Proteomes" id="UP000034727">
    <property type="component" value="Unassembled WGS sequence"/>
</dbReference>
<dbReference type="AlphaFoldDB" id="A0A0G1N440"/>
<proteinExistence type="predicted"/>
<dbReference type="Gene3D" id="3.40.50.1820">
    <property type="entry name" value="alpha/beta hydrolase"/>
    <property type="match status" value="1"/>
</dbReference>
<dbReference type="InterPro" id="IPR010662">
    <property type="entry name" value="RBBP9/YdeN"/>
</dbReference>
<protein>
    <recommendedName>
        <fullName evidence="3">Serine hydrolase family protein</fullName>
    </recommendedName>
</protein>
<dbReference type="GO" id="GO:0016787">
    <property type="term" value="F:hydrolase activity"/>
    <property type="evidence" value="ECO:0007669"/>
    <property type="project" value="InterPro"/>
</dbReference>
<dbReference type="InterPro" id="IPR029058">
    <property type="entry name" value="AB_hydrolase_fold"/>
</dbReference>
<reference evidence="1 2" key="1">
    <citation type="journal article" date="2015" name="Nature">
        <title>rRNA introns, odd ribosomes, and small enigmatic genomes across a large radiation of phyla.</title>
        <authorList>
            <person name="Brown C.T."/>
            <person name="Hug L.A."/>
            <person name="Thomas B.C."/>
            <person name="Sharon I."/>
            <person name="Castelle C.J."/>
            <person name="Singh A."/>
            <person name="Wilkins M.J."/>
            <person name="Williams K.H."/>
            <person name="Banfield J.F."/>
        </authorList>
    </citation>
    <scope>NUCLEOTIDE SEQUENCE [LARGE SCALE GENOMIC DNA]</scope>
</reference>
<dbReference type="SUPFAM" id="SSF53474">
    <property type="entry name" value="alpha/beta-Hydrolases"/>
    <property type="match status" value="1"/>
</dbReference>
<dbReference type="EMBL" id="LCLJ01000009">
    <property type="protein sequence ID" value="KKU15371.1"/>
    <property type="molecule type" value="Genomic_DNA"/>
</dbReference>